<sequence length="513" mass="57502">MPGNGSRSRDGCFNCRRRKRRCDEEKPVCRRCRKMGDNCVFPEPASASNPLKFVVAASPDHYIVPVGGSEKGASFLNLSPRELATIWNKIQGDQEQESREVLDTRDIQSLVPFPRVISPYTVGRQYDGHSIESALVQYYVEVISSSRVYVQTGRNGFRTSVIPRVLYNQGPLLSAVLAMSAAEWAHDIVVDGRDYRALSTQYKVRALQELQHTLPDPQSCEGNLLTCVLLASLEIAQGSRPAWLRHLQGALALIDSFGTTIDPGVAQFALQYFRFRYVLMETTKPTGRPQEATDSVDQAMAGLARAEVTLPKLQETRGIIDEQIGCSMDLVDIINEISALSLVSGGHDDTVSKDHLYTKGQELEHRINQLSTQDISTDEYLLKSAESFRIAAQIYLRLVCYNTPITHPSILEPHEALLSCLSDIISERQARRSFPMWPLFLAGCACSSDEQRKPVLDYFTLLDSKWPISNISAVFQAVRTVWHTRDLISSSNSCTNQDWRDVIHKFGWKLSLS</sequence>
<dbReference type="SUPFAM" id="SSF57701">
    <property type="entry name" value="Zn2/Cys6 DNA-binding domain"/>
    <property type="match status" value="1"/>
</dbReference>
<evidence type="ECO:0000313" key="5">
    <source>
        <dbReference type="Proteomes" id="UP000277212"/>
    </source>
</evidence>
<dbReference type="SMART" id="SM00066">
    <property type="entry name" value="GAL4"/>
    <property type="match status" value="1"/>
</dbReference>
<dbReference type="OrthoDB" id="3509362at2759"/>
<dbReference type="EMBL" id="NKUJ01000237">
    <property type="protein sequence ID" value="RMJ09570.1"/>
    <property type="molecule type" value="Genomic_DNA"/>
</dbReference>
<evidence type="ECO:0000313" key="4">
    <source>
        <dbReference type="EMBL" id="RMJ09570.1"/>
    </source>
</evidence>
<dbReference type="STRING" id="2010991.A0A3M2RW96"/>
<dbReference type="Pfam" id="PF00172">
    <property type="entry name" value="Zn_clus"/>
    <property type="match status" value="1"/>
</dbReference>
<dbReference type="GO" id="GO:0000976">
    <property type="term" value="F:transcription cis-regulatory region binding"/>
    <property type="evidence" value="ECO:0007669"/>
    <property type="project" value="TreeGrafter"/>
</dbReference>
<keyword evidence="5" id="KW-1185">Reference proteome</keyword>
<dbReference type="PANTHER" id="PTHR37534">
    <property type="entry name" value="TRANSCRIPTIONAL ACTIVATOR PROTEIN UGA3"/>
    <property type="match status" value="1"/>
</dbReference>
<evidence type="ECO:0000256" key="2">
    <source>
        <dbReference type="ARBA" id="ARBA00023242"/>
    </source>
</evidence>
<dbReference type="InterPro" id="IPR001138">
    <property type="entry name" value="Zn2Cys6_DnaBD"/>
</dbReference>
<evidence type="ECO:0000259" key="3">
    <source>
        <dbReference type="PROSITE" id="PS50048"/>
    </source>
</evidence>
<feature type="domain" description="Zn(2)-C6 fungal-type" evidence="3">
    <location>
        <begin position="11"/>
        <end position="41"/>
    </location>
</feature>
<dbReference type="PANTHER" id="PTHR37534:SF49">
    <property type="entry name" value="LYSINE BIOSYNTHESIS REGULATORY PROTEIN LYS14"/>
    <property type="match status" value="1"/>
</dbReference>
<dbReference type="GO" id="GO:0005634">
    <property type="term" value="C:nucleus"/>
    <property type="evidence" value="ECO:0007669"/>
    <property type="project" value="UniProtKB-SubCell"/>
</dbReference>
<dbReference type="GO" id="GO:0000981">
    <property type="term" value="F:DNA-binding transcription factor activity, RNA polymerase II-specific"/>
    <property type="evidence" value="ECO:0007669"/>
    <property type="project" value="InterPro"/>
</dbReference>
<reference evidence="4 5" key="1">
    <citation type="submission" date="2017-06" db="EMBL/GenBank/DDBJ databases">
        <title>Comparative genomic analysis of Ambrosia Fusariam Clade fungi.</title>
        <authorList>
            <person name="Stajich J.E."/>
            <person name="Carrillo J."/>
            <person name="Kijimoto T."/>
            <person name="Eskalen A."/>
            <person name="O'Donnell K."/>
            <person name="Kasson M."/>
        </authorList>
    </citation>
    <scope>NUCLEOTIDE SEQUENCE [LARGE SCALE GENOMIC DNA]</scope>
    <source>
        <strain evidence="4">UCR3666</strain>
    </source>
</reference>
<name>A0A3M2RW96_9HYPO</name>
<dbReference type="AlphaFoldDB" id="A0A3M2RW96"/>
<gene>
    <name evidence="4" type="ORF">CDV36_010822</name>
</gene>
<dbReference type="Gene3D" id="4.10.240.10">
    <property type="entry name" value="Zn(2)-C6 fungal-type DNA-binding domain"/>
    <property type="match status" value="1"/>
</dbReference>
<dbReference type="Pfam" id="PF11951">
    <property type="entry name" value="Fungal_trans_2"/>
    <property type="match status" value="1"/>
</dbReference>
<dbReference type="GO" id="GO:0045944">
    <property type="term" value="P:positive regulation of transcription by RNA polymerase II"/>
    <property type="evidence" value="ECO:0007669"/>
    <property type="project" value="TreeGrafter"/>
</dbReference>
<dbReference type="InterPro" id="IPR021858">
    <property type="entry name" value="Fun_TF"/>
</dbReference>
<comment type="subcellular location">
    <subcellularLocation>
        <location evidence="1">Nucleus</location>
    </subcellularLocation>
</comment>
<evidence type="ECO:0000256" key="1">
    <source>
        <dbReference type="ARBA" id="ARBA00004123"/>
    </source>
</evidence>
<keyword evidence="2" id="KW-0539">Nucleus</keyword>
<dbReference type="Proteomes" id="UP000277212">
    <property type="component" value="Unassembled WGS sequence"/>
</dbReference>
<proteinExistence type="predicted"/>
<comment type="caution">
    <text evidence="4">The sequence shown here is derived from an EMBL/GenBank/DDBJ whole genome shotgun (WGS) entry which is preliminary data.</text>
</comment>
<accession>A0A3M2RW96</accession>
<protein>
    <recommendedName>
        <fullName evidence="3">Zn(2)-C6 fungal-type domain-containing protein</fullName>
    </recommendedName>
</protein>
<dbReference type="InterPro" id="IPR036864">
    <property type="entry name" value="Zn2-C6_fun-type_DNA-bd_sf"/>
</dbReference>
<dbReference type="CDD" id="cd00067">
    <property type="entry name" value="GAL4"/>
    <property type="match status" value="1"/>
</dbReference>
<dbReference type="PROSITE" id="PS50048">
    <property type="entry name" value="ZN2_CY6_FUNGAL_2"/>
    <property type="match status" value="1"/>
</dbReference>
<organism evidence="4 5">
    <name type="scientific">Fusarium kuroshium</name>
    <dbReference type="NCBI Taxonomy" id="2010991"/>
    <lineage>
        <taxon>Eukaryota</taxon>
        <taxon>Fungi</taxon>
        <taxon>Dikarya</taxon>
        <taxon>Ascomycota</taxon>
        <taxon>Pezizomycotina</taxon>
        <taxon>Sordariomycetes</taxon>
        <taxon>Hypocreomycetidae</taxon>
        <taxon>Hypocreales</taxon>
        <taxon>Nectriaceae</taxon>
        <taxon>Fusarium</taxon>
        <taxon>Fusarium solani species complex</taxon>
    </lineage>
</organism>
<dbReference type="PROSITE" id="PS00463">
    <property type="entry name" value="ZN2_CY6_FUNGAL_1"/>
    <property type="match status" value="1"/>
</dbReference>
<dbReference type="GO" id="GO:0008270">
    <property type="term" value="F:zinc ion binding"/>
    <property type="evidence" value="ECO:0007669"/>
    <property type="project" value="InterPro"/>
</dbReference>